<evidence type="ECO:0000256" key="2">
    <source>
        <dbReference type="ARBA" id="ARBA00022692"/>
    </source>
</evidence>
<feature type="transmembrane region" description="Helical" evidence="6">
    <location>
        <begin position="196"/>
        <end position="220"/>
    </location>
</feature>
<name>A0ABP0L4P7_9DINO</name>
<feature type="transmembrane region" description="Helical" evidence="6">
    <location>
        <begin position="262"/>
        <end position="284"/>
    </location>
</feature>
<evidence type="ECO:0000256" key="4">
    <source>
        <dbReference type="ARBA" id="ARBA00023136"/>
    </source>
</evidence>
<comment type="subcellular location">
    <subcellularLocation>
        <location evidence="1">Membrane</location>
        <topology evidence="1">Multi-pass membrane protein</topology>
    </subcellularLocation>
</comment>
<reference evidence="7 8" key="1">
    <citation type="submission" date="2024-02" db="EMBL/GenBank/DDBJ databases">
        <authorList>
            <person name="Chen Y."/>
            <person name="Shah S."/>
            <person name="Dougan E. K."/>
            <person name="Thang M."/>
            <person name="Chan C."/>
        </authorList>
    </citation>
    <scope>NUCLEOTIDE SEQUENCE [LARGE SCALE GENOMIC DNA]</scope>
</reference>
<evidence type="ECO:0000256" key="6">
    <source>
        <dbReference type="SAM" id="Phobius"/>
    </source>
</evidence>
<evidence type="ECO:0000256" key="1">
    <source>
        <dbReference type="ARBA" id="ARBA00004141"/>
    </source>
</evidence>
<keyword evidence="3 6" id="KW-1133">Transmembrane helix</keyword>
<dbReference type="PANTHER" id="PTHR23291">
    <property type="entry name" value="BAX INHIBITOR-RELATED"/>
    <property type="match status" value="1"/>
</dbReference>
<dbReference type="PANTHER" id="PTHR23291:SF50">
    <property type="entry name" value="PROTEIN LIFEGUARD 4"/>
    <property type="match status" value="1"/>
</dbReference>
<dbReference type="Pfam" id="PF01027">
    <property type="entry name" value="Bax1-I"/>
    <property type="match status" value="1"/>
</dbReference>
<evidence type="ECO:0000313" key="7">
    <source>
        <dbReference type="EMBL" id="CAK9034124.1"/>
    </source>
</evidence>
<sequence>MAAASRPNLEKATWLGHVQRLRELLDEECSEVQRSLSEHTCGNQWDAEMDKNEIPCQKEEANDASDANSNVCSAMSELQSAWKGGEANEVVALIQSALALVGVYEKNASRSACGKANEDVDGLKAAATAELAAIEQKVEEARKVAQRREEEKKPSVKSLYLGLSLAMVSTDIESPHFGNFNGISAAQIRLGFIRKVYGIVCAQVTATALFAALCCGPLQHPVTSFVMHWPSTFRWGSLIATGLSLFLCYTGKNSFPMNFYGLCLLTAVMACDVGAVIFCAYLVFDTWRIANELEVDDYVEGAVQLYMDIINLSCGKGSKPKKKHGRKDVRTSDHGHCEWRAFRICAKMPTGSRVQSHV</sequence>
<evidence type="ECO:0000313" key="8">
    <source>
        <dbReference type="Proteomes" id="UP001642484"/>
    </source>
</evidence>
<proteinExistence type="predicted"/>
<dbReference type="InterPro" id="IPR006214">
    <property type="entry name" value="Bax_inhibitor_1-related"/>
</dbReference>
<dbReference type="EMBL" id="CAXAMN010011113">
    <property type="protein sequence ID" value="CAK9034124.1"/>
    <property type="molecule type" value="Genomic_DNA"/>
</dbReference>
<keyword evidence="8" id="KW-1185">Reference proteome</keyword>
<keyword evidence="4 6" id="KW-0472">Membrane</keyword>
<dbReference type="Proteomes" id="UP001642484">
    <property type="component" value="Unassembled WGS sequence"/>
</dbReference>
<feature type="coiled-coil region" evidence="5">
    <location>
        <begin position="124"/>
        <end position="151"/>
    </location>
</feature>
<keyword evidence="5" id="KW-0175">Coiled coil</keyword>
<organism evidence="7 8">
    <name type="scientific">Durusdinium trenchii</name>
    <dbReference type="NCBI Taxonomy" id="1381693"/>
    <lineage>
        <taxon>Eukaryota</taxon>
        <taxon>Sar</taxon>
        <taxon>Alveolata</taxon>
        <taxon>Dinophyceae</taxon>
        <taxon>Suessiales</taxon>
        <taxon>Symbiodiniaceae</taxon>
        <taxon>Durusdinium</taxon>
    </lineage>
</organism>
<evidence type="ECO:0000256" key="5">
    <source>
        <dbReference type="SAM" id="Coils"/>
    </source>
</evidence>
<feature type="transmembrane region" description="Helical" evidence="6">
    <location>
        <begin position="232"/>
        <end position="250"/>
    </location>
</feature>
<comment type="caution">
    <text evidence="7">The sequence shown here is derived from an EMBL/GenBank/DDBJ whole genome shotgun (WGS) entry which is preliminary data.</text>
</comment>
<accession>A0ABP0L4P7</accession>
<protein>
    <submittedName>
        <fullName evidence="7">Uncharacterized protein</fullName>
    </submittedName>
</protein>
<gene>
    <name evidence="7" type="ORF">CCMP2556_LOCUS19342</name>
</gene>
<evidence type="ECO:0000256" key="3">
    <source>
        <dbReference type="ARBA" id="ARBA00022989"/>
    </source>
</evidence>
<keyword evidence="2 6" id="KW-0812">Transmembrane</keyword>